<name>A0A6V8LVJ8_9BACT</name>
<evidence type="ECO:0000256" key="1">
    <source>
        <dbReference type="SAM" id="SignalP"/>
    </source>
</evidence>
<dbReference type="RefSeq" id="WP_173083001.1">
    <property type="nucleotide sequence ID" value="NZ_BLTE01000006.1"/>
</dbReference>
<feature type="signal peptide" evidence="1">
    <location>
        <begin position="1"/>
        <end position="22"/>
    </location>
</feature>
<accession>A0A6V8LVJ8</accession>
<evidence type="ECO:0000313" key="2">
    <source>
        <dbReference type="EMBL" id="GFK93697.1"/>
    </source>
</evidence>
<keyword evidence="3" id="KW-1185">Reference proteome</keyword>
<evidence type="ECO:0000313" key="3">
    <source>
        <dbReference type="Proteomes" id="UP000494245"/>
    </source>
</evidence>
<reference evidence="2 3" key="2">
    <citation type="submission" date="2020-05" db="EMBL/GenBank/DDBJ databases">
        <title>Draft genome sequence of Desulfovibrio sp. strainFSS-1.</title>
        <authorList>
            <person name="Shimoshige H."/>
            <person name="Kobayashi H."/>
            <person name="Maekawa T."/>
        </authorList>
    </citation>
    <scope>NUCLEOTIDE SEQUENCE [LARGE SCALE GENOMIC DNA]</scope>
    <source>
        <strain evidence="2 3">SIID29052-01</strain>
    </source>
</reference>
<dbReference type="AlphaFoldDB" id="A0A6V8LVJ8"/>
<reference evidence="2 3" key="1">
    <citation type="submission" date="2020-04" db="EMBL/GenBank/DDBJ databases">
        <authorList>
            <consortium name="Desulfovibrio sp. FSS-1 genome sequencing consortium"/>
            <person name="Shimoshige H."/>
            <person name="Kobayashi H."/>
            <person name="Maekawa T."/>
        </authorList>
    </citation>
    <scope>NUCLEOTIDE SEQUENCE [LARGE SCALE GENOMIC DNA]</scope>
    <source>
        <strain evidence="2 3">SIID29052-01</strain>
    </source>
</reference>
<sequence length="214" mass="22359">MASFFLAAILTVLTALPGTALAFSFSEEAGKDAAQARAKAARTQSLLSEPCKARIKGQKIAVMIAERHQGINNVNSSNQGELFELLNAKLRSVGLATITQGEINARIARAEAEAILNNDPDAAMAASRKLGASFFLKGIISARSGANKMVRANEVAVSIQLTLSDGSGRVLSQVRASGQSWAGSDVVGAAMSVLEDEADSLVAQLYSDFCSKGK</sequence>
<gene>
    <name evidence="2" type="ORF">NNJEOMEG_01531</name>
</gene>
<feature type="chain" id="PRO_5028963647" description="Curli production assembly/transport component CsgG" evidence="1">
    <location>
        <begin position="23"/>
        <end position="214"/>
    </location>
</feature>
<keyword evidence="1" id="KW-0732">Signal</keyword>
<evidence type="ECO:0008006" key="4">
    <source>
        <dbReference type="Google" id="ProtNLM"/>
    </source>
</evidence>
<organism evidence="2 3">
    <name type="scientific">Fundidesulfovibrio magnetotacticus</name>
    <dbReference type="NCBI Taxonomy" id="2730080"/>
    <lineage>
        <taxon>Bacteria</taxon>
        <taxon>Pseudomonadati</taxon>
        <taxon>Thermodesulfobacteriota</taxon>
        <taxon>Desulfovibrionia</taxon>
        <taxon>Desulfovibrionales</taxon>
        <taxon>Desulfovibrionaceae</taxon>
        <taxon>Fundidesulfovibrio</taxon>
    </lineage>
</organism>
<protein>
    <recommendedName>
        <fullName evidence="4">Curli production assembly/transport component CsgG</fullName>
    </recommendedName>
</protein>
<dbReference type="Proteomes" id="UP000494245">
    <property type="component" value="Unassembled WGS sequence"/>
</dbReference>
<dbReference type="EMBL" id="BLTE01000006">
    <property type="protein sequence ID" value="GFK93697.1"/>
    <property type="molecule type" value="Genomic_DNA"/>
</dbReference>
<proteinExistence type="predicted"/>
<comment type="caution">
    <text evidence="2">The sequence shown here is derived from an EMBL/GenBank/DDBJ whole genome shotgun (WGS) entry which is preliminary data.</text>
</comment>